<sequence length="238" mass="26296">MPASTGPSTSLLGKILIVIALPLGGMAMIAGRDVWRSGDRFLEYGYISDPLVSEVGTWFVSILLVDCFLIVLHRLGNKELYLHHLIFGIGGVLWVRHCCGSLTVCILVTQELSNLPLNMFTLCRAYQGLHSVWTKTWFLAFAVTFYIFRVFLNTFGTVHFLCEVIHGHWGASALRIPRYERPLLGAILVSAWVLQIFWARRIAIKILLAARGTLSPETSLYDDEDDQGDGAAAAAAAG</sequence>
<reference evidence="7 8" key="1">
    <citation type="submission" date="2024-02" db="EMBL/GenBank/DDBJ databases">
        <authorList>
            <person name="Chen Y."/>
            <person name="Shah S."/>
            <person name="Dougan E. K."/>
            <person name="Thang M."/>
            <person name="Chan C."/>
        </authorList>
    </citation>
    <scope>NUCLEOTIDE SEQUENCE [LARGE SCALE GENOMIC DNA]</scope>
</reference>
<name>A0ABP0RIN5_9DINO</name>
<keyword evidence="3 5" id="KW-1133">Transmembrane helix</keyword>
<evidence type="ECO:0000259" key="6">
    <source>
        <dbReference type="Pfam" id="PF03798"/>
    </source>
</evidence>
<evidence type="ECO:0000313" key="8">
    <source>
        <dbReference type="Proteomes" id="UP001642484"/>
    </source>
</evidence>
<comment type="subcellular location">
    <subcellularLocation>
        <location evidence="1">Membrane</location>
        <topology evidence="1">Multi-pass membrane protein</topology>
    </subcellularLocation>
</comment>
<dbReference type="EMBL" id="CAXAMN010026073">
    <property type="protein sequence ID" value="CAK9100456.1"/>
    <property type="molecule type" value="Genomic_DNA"/>
</dbReference>
<evidence type="ECO:0000256" key="1">
    <source>
        <dbReference type="ARBA" id="ARBA00004141"/>
    </source>
</evidence>
<keyword evidence="2 5" id="KW-0812">Transmembrane</keyword>
<evidence type="ECO:0000256" key="2">
    <source>
        <dbReference type="ARBA" id="ARBA00022692"/>
    </source>
</evidence>
<dbReference type="Pfam" id="PF03798">
    <property type="entry name" value="TRAM_LAG1_CLN8"/>
    <property type="match status" value="1"/>
</dbReference>
<accession>A0ABP0RIN5</accession>
<comment type="caution">
    <text evidence="7">The sequence shown here is derived from an EMBL/GenBank/DDBJ whole genome shotgun (WGS) entry which is preliminary data.</text>
</comment>
<evidence type="ECO:0000256" key="4">
    <source>
        <dbReference type="ARBA" id="ARBA00023136"/>
    </source>
</evidence>
<proteinExistence type="predicted"/>
<feature type="transmembrane region" description="Helical" evidence="5">
    <location>
        <begin position="12"/>
        <end position="31"/>
    </location>
</feature>
<evidence type="ECO:0000256" key="5">
    <source>
        <dbReference type="SAM" id="Phobius"/>
    </source>
</evidence>
<keyword evidence="4 5" id="KW-0472">Membrane</keyword>
<feature type="transmembrane region" description="Helical" evidence="5">
    <location>
        <begin position="51"/>
        <end position="72"/>
    </location>
</feature>
<feature type="domain" description="TLC" evidence="6">
    <location>
        <begin position="58"/>
        <end position="202"/>
    </location>
</feature>
<protein>
    <recommendedName>
        <fullName evidence="6">TLC domain-containing protein</fullName>
    </recommendedName>
</protein>
<evidence type="ECO:0000256" key="3">
    <source>
        <dbReference type="ARBA" id="ARBA00022989"/>
    </source>
</evidence>
<feature type="transmembrane region" description="Helical" evidence="5">
    <location>
        <begin position="183"/>
        <end position="199"/>
    </location>
</feature>
<evidence type="ECO:0000313" key="7">
    <source>
        <dbReference type="EMBL" id="CAK9100456.1"/>
    </source>
</evidence>
<keyword evidence="8" id="KW-1185">Reference proteome</keyword>
<dbReference type="InterPro" id="IPR006634">
    <property type="entry name" value="TLC-dom"/>
</dbReference>
<organism evidence="7 8">
    <name type="scientific">Durusdinium trenchii</name>
    <dbReference type="NCBI Taxonomy" id="1381693"/>
    <lineage>
        <taxon>Eukaryota</taxon>
        <taxon>Sar</taxon>
        <taxon>Alveolata</taxon>
        <taxon>Dinophyceae</taxon>
        <taxon>Suessiales</taxon>
        <taxon>Symbiodiniaceae</taxon>
        <taxon>Durusdinium</taxon>
    </lineage>
</organism>
<feature type="transmembrane region" description="Helical" evidence="5">
    <location>
        <begin position="84"/>
        <end position="109"/>
    </location>
</feature>
<gene>
    <name evidence="7" type="ORF">CCMP2556_LOCUS47460</name>
</gene>
<dbReference type="Proteomes" id="UP001642484">
    <property type="component" value="Unassembled WGS sequence"/>
</dbReference>
<feature type="transmembrane region" description="Helical" evidence="5">
    <location>
        <begin position="137"/>
        <end position="162"/>
    </location>
</feature>